<dbReference type="GO" id="GO:0016787">
    <property type="term" value="F:hydrolase activity"/>
    <property type="evidence" value="ECO:0007669"/>
    <property type="project" value="UniProtKB-KW"/>
</dbReference>
<dbReference type="EMBL" id="CP095338">
    <property type="protein sequence ID" value="XAG21371.1"/>
    <property type="molecule type" value="Genomic_DNA"/>
</dbReference>
<reference evidence="4" key="1">
    <citation type="submission" date="2022-03" db="EMBL/GenBank/DDBJ databases">
        <title>Sea Food Isolates.</title>
        <authorList>
            <person name="Li c."/>
        </authorList>
    </citation>
    <scope>NUCLEOTIDE SEQUENCE</scope>
    <source>
        <strain evidence="4">19PA01SH03</strain>
    </source>
</reference>
<evidence type="ECO:0000256" key="1">
    <source>
        <dbReference type="ARBA" id="ARBA00022801"/>
    </source>
</evidence>
<feature type="signal peptide" evidence="2">
    <location>
        <begin position="1"/>
        <end position="28"/>
    </location>
</feature>
<dbReference type="InterPro" id="IPR029132">
    <property type="entry name" value="CBAH/NAAA_C"/>
</dbReference>
<feature type="chain" id="PRO_5043851132" evidence="2">
    <location>
        <begin position="29"/>
        <end position="387"/>
    </location>
</feature>
<dbReference type="PANTHER" id="PTHR35527:SF2">
    <property type="entry name" value="HYDROLASE"/>
    <property type="match status" value="1"/>
</dbReference>
<proteinExistence type="predicted"/>
<sequence>MHASSTLKRTLISTVLAATFMLPAISQACTSLLYTDANGAPYAGRTMELPVQLDYKVAFFPQGSKFSSHADKHASLNYEAKHAFLSIAMPDPITKDLKVVEGINDQGLSFSVLAFASTEGPEDMSDKTQKMLSAIDLGSWALSQFKTVNDVKAALEKQPVLVTALLPMGLLKTPFHYTLHDANGHSIVIEFSNGKQHIYENPLGVMTNGPEFTWHLTNLNNYTFLSNIDQSEIKLGGVTFKQPDSGIATAGLPASNTSVGRFVRAVYYAQFTEKAKTPDEAVTTLAHIMNNFDRPRGITIDSRMTEALQDKVAPGVVGHRMYTSEYSTWTSLSDLKRLRLSVRLYESLNYVTFDLGALRKQSSPMVVPLSQFSGGTWDGTQTLLSHQ</sequence>
<name>A0AAU6SN26_UNCXX</name>
<organism evidence="4">
    <name type="scientific">bacterium 19PA01SH03</name>
    <dbReference type="NCBI Taxonomy" id="2920705"/>
    <lineage>
        <taxon>Bacteria</taxon>
    </lineage>
</organism>
<keyword evidence="1 4" id="KW-0378">Hydrolase</keyword>
<gene>
    <name evidence="4" type="ORF">MRN70_00435</name>
</gene>
<feature type="domain" description="Choloylglycine hydrolase/NAAA C-terminal" evidence="3">
    <location>
        <begin position="29"/>
        <end position="301"/>
    </location>
</feature>
<evidence type="ECO:0000313" key="4">
    <source>
        <dbReference type="EMBL" id="XAG21371.1"/>
    </source>
</evidence>
<protein>
    <submittedName>
        <fullName evidence="4">Linear amide C-N hydrolase</fullName>
    </submittedName>
</protein>
<keyword evidence="2" id="KW-0732">Signal</keyword>
<dbReference type="PANTHER" id="PTHR35527">
    <property type="entry name" value="CHOLOYLGLYCINE HYDROLASE"/>
    <property type="match status" value="1"/>
</dbReference>
<dbReference type="InterPro" id="IPR052193">
    <property type="entry name" value="Peptidase_C59"/>
</dbReference>
<evidence type="ECO:0000256" key="2">
    <source>
        <dbReference type="SAM" id="SignalP"/>
    </source>
</evidence>
<accession>A0AAU6SN26</accession>
<dbReference type="AlphaFoldDB" id="A0AAU6SN26"/>
<evidence type="ECO:0000259" key="3">
    <source>
        <dbReference type="Pfam" id="PF02275"/>
    </source>
</evidence>
<dbReference type="Pfam" id="PF02275">
    <property type="entry name" value="CBAH"/>
    <property type="match status" value="1"/>
</dbReference>